<accession>A0A8S9LUI0</accession>
<proteinExistence type="predicted"/>
<organism evidence="2 3">
    <name type="scientific">Brassica cretica</name>
    <name type="common">Mustard</name>
    <dbReference type="NCBI Taxonomy" id="69181"/>
    <lineage>
        <taxon>Eukaryota</taxon>
        <taxon>Viridiplantae</taxon>
        <taxon>Streptophyta</taxon>
        <taxon>Embryophyta</taxon>
        <taxon>Tracheophyta</taxon>
        <taxon>Spermatophyta</taxon>
        <taxon>Magnoliopsida</taxon>
        <taxon>eudicotyledons</taxon>
        <taxon>Gunneridae</taxon>
        <taxon>Pentapetalae</taxon>
        <taxon>rosids</taxon>
        <taxon>malvids</taxon>
        <taxon>Brassicales</taxon>
        <taxon>Brassicaceae</taxon>
        <taxon>Brassiceae</taxon>
        <taxon>Brassica</taxon>
    </lineage>
</organism>
<sequence>MDTRQKDKEKEKEKDLPPGERTPKFSGVDCKGRPGPADDPYGLVGTLNPCLGRTDLWSDLTSRDQTWTVVKERYCEDSGHGKMCGEWVIIDKCEGTRKSNSRKGKEAAGASGPVGGDETNPTQVLPTQTGLVNNETGEPLAPILPTEVQIDNLGEQHESGREEEGESSHVGDQTGRGTGAVELAEPSMREVLDVVKVMGTQMLAFTRAFTLLVNFSVGQVTPAQATTQATQRAAQTAGTAVGVAQAAAQVARTAARTIDDRATVEAD</sequence>
<feature type="region of interest" description="Disordered" evidence="1">
    <location>
        <begin position="1"/>
        <end position="42"/>
    </location>
</feature>
<gene>
    <name evidence="2" type="ORF">F2Q68_00042991</name>
</gene>
<name>A0A8S9LUI0_BRACR</name>
<evidence type="ECO:0000256" key="1">
    <source>
        <dbReference type="SAM" id="MobiDB-lite"/>
    </source>
</evidence>
<protein>
    <submittedName>
        <fullName evidence="2">Uncharacterized protein</fullName>
    </submittedName>
</protein>
<dbReference type="EMBL" id="QGKW02000276">
    <property type="protein sequence ID" value="KAF2608816.1"/>
    <property type="molecule type" value="Genomic_DNA"/>
</dbReference>
<dbReference type="Proteomes" id="UP000712281">
    <property type="component" value="Unassembled WGS sequence"/>
</dbReference>
<feature type="region of interest" description="Disordered" evidence="1">
    <location>
        <begin position="97"/>
        <end position="139"/>
    </location>
</feature>
<feature type="compositionally biased region" description="Basic and acidic residues" evidence="1">
    <location>
        <begin position="1"/>
        <end position="23"/>
    </location>
</feature>
<feature type="region of interest" description="Disordered" evidence="1">
    <location>
        <begin position="155"/>
        <end position="178"/>
    </location>
</feature>
<evidence type="ECO:0000313" key="2">
    <source>
        <dbReference type="EMBL" id="KAF2608816.1"/>
    </source>
</evidence>
<evidence type="ECO:0000313" key="3">
    <source>
        <dbReference type="Proteomes" id="UP000712281"/>
    </source>
</evidence>
<feature type="compositionally biased region" description="Basic and acidic residues" evidence="1">
    <location>
        <begin position="155"/>
        <end position="169"/>
    </location>
</feature>
<dbReference type="AlphaFoldDB" id="A0A8S9LUI0"/>
<reference evidence="2" key="1">
    <citation type="submission" date="2019-12" db="EMBL/GenBank/DDBJ databases">
        <title>Genome sequencing and annotation of Brassica cretica.</title>
        <authorList>
            <person name="Studholme D.J."/>
            <person name="Sarris P.F."/>
        </authorList>
    </citation>
    <scope>NUCLEOTIDE SEQUENCE</scope>
    <source>
        <strain evidence="2">PFS-001/15</strain>
        <tissue evidence="2">Leaf</tissue>
    </source>
</reference>
<comment type="caution">
    <text evidence="2">The sequence shown here is derived from an EMBL/GenBank/DDBJ whole genome shotgun (WGS) entry which is preliminary data.</text>
</comment>
<feature type="compositionally biased region" description="Polar residues" evidence="1">
    <location>
        <begin position="119"/>
        <end position="136"/>
    </location>
</feature>